<evidence type="ECO:0000313" key="3">
    <source>
        <dbReference type="EMBL" id="AMY71517.1"/>
    </source>
</evidence>
<dbReference type="AlphaFoldDB" id="A0A159Z7S5"/>
<reference evidence="3 4" key="1">
    <citation type="submission" date="2015-09" db="EMBL/GenBank/DDBJ databases">
        <title>Complete genome sequence of Defluviimonas alba cai42t isolated from an oilfield in Xinjiang.</title>
        <authorList>
            <person name="Geng S."/>
            <person name="Pan X."/>
            <person name="Wu X."/>
        </authorList>
    </citation>
    <scope>NUCLEOTIDE SEQUENCE [LARGE SCALE GENOMIC DNA]</scope>
    <source>
        <strain evidence="4">cai42</strain>
    </source>
</reference>
<dbReference type="CDD" id="cd03809">
    <property type="entry name" value="GT4_MtfB-like"/>
    <property type="match status" value="1"/>
</dbReference>
<keyword evidence="1 3" id="KW-0808">Transferase</keyword>
<dbReference type="OrthoDB" id="9790710at2"/>
<gene>
    <name evidence="3" type="ORF">AKL17_4305</name>
</gene>
<dbReference type="PATRIC" id="fig|1335048.3.peg.4471"/>
<dbReference type="PANTHER" id="PTHR46401:SF2">
    <property type="entry name" value="GLYCOSYLTRANSFERASE WBBK-RELATED"/>
    <property type="match status" value="1"/>
</dbReference>
<dbReference type="GO" id="GO:0016757">
    <property type="term" value="F:glycosyltransferase activity"/>
    <property type="evidence" value="ECO:0007669"/>
    <property type="project" value="InterPro"/>
</dbReference>
<dbReference type="EMBL" id="CP012661">
    <property type="protein sequence ID" value="AMY71517.1"/>
    <property type="molecule type" value="Genomic_DNA"/>
</dbReference>
<dbReference type="Pfam" id="PF00534">
    <property type="entry name" value="Glycos_transf_1"/>
    <property type="match status" value="1"/>
</dbReference>
<evidence type="ECO:0000313" key="4">
    <source>
        <dbReference type="Proteomes" id="UP000076128"/>
    </source>
</evidence>
<keyword evidence="4" id="KW-1185">Reference proteome</keyword>
<evidence type="ECO:0000259" key="2">
    <source>
        <dbReference type="Pfam" id="PF00534"/>
    </source>
</evidence>
<dbReference type="PANTHER" id="PTHR46401">
    <property type="entry name" value="GLYCOSYLTRANSFERASE WBBK-RELATED"/>
    <property type="match status" value="1"/>
</dbReference>
<protein>
    <submittedName>
        <fullName evidence="3">Glycosyl transferase, group 1</fullName>
    </submittedName>
</protein>
<dbReference type="InterPro" id="IPR001296">
    <property type="entry name" value="Glyco_trans_1"/>
</dbReference>
<dbReference type="KEGG" id="daa:AKL17_4305"/>
<organism evidence="3 4">
    <name type="scientific">Frigidibacter mobilis</name>
    <dbReference type="NCBI Taxonomy" id="1335048"/>
    <lineage>
        <taxon>Bacteria</taxon>
        <taxon>Pseudomonadati</taxon>
        <taxon>Pseudomonadota</taxon>
        <taxon>Alphaproteobacteria</taxon>
        <taxon>Rhodobacterales</taxon>
        <taxon>Paracoccaceae</taxon>
        <taxon>Frigidibacter</taxon>
    </lineage>
</organism>
<accession>A0A159Z7S5</accession>
<dbReference type="SUPFAM" id="SSF53756">
    <property type="entry name" value="UDP-Glycosyltransferase/glycogen phosphorylase"/>
    <property type="match status" value="1"/>
</dbReference>
<sequence length="413" mass="44437">MTVAARGRVLDVTRLVLRAGRPTLTGIDRVELAYLRELLERPEPLFLLMRQRRRQWLLPRGAGSLLEGWLGGAGLTPCGPVERLLARRGAPALAARRLRRLALGGAMPDGVAALLARHLPGGGWYFNTGHVNAGEGLFAALRSVPGMQVAVLVHDTIPLDFPQFSRPHAVEEMSALVAAVVRGADLAICNSAATREDLARHAARYGPLPESIVAHLGTDVAMPNPAALPEGLPLDRPYFLALGTIEPRKNHALLLDVWDHLHGVLPEAEVPRLFLAGRRGWRNEDFFARLDSSPHLGRTILELPGLSDGAVSALIAEARALLMPSLAEGYGLPVAEAAAAGTPVIAAPLPVYLEIVGNYPVYVAQGDLYSWAARIQEQLGTDAAVLGAMRRCVPQVARKTWAGHFFNVLSRAC</sequence>
<dbReference type="Proteomes" id="UP000076128">
    <property type="component" value="Chromosome"/>
</dbReference>
<dbReference type="STRING" id="1335048.AKL17_4305"/>
<name>A0A159Z7S5_9RHOB</name>
<dbReference type="RefSeq" id="WP_066817083.1">
    <property type="nucleotide sequence ID" value="NZ_CP012661.1"/>
</dbReference>
<dbReference type="Gene3D" id="3.40.50.2000">
    <property type="entry name" value="Glycogen Phosphorylase B"/>
    <property type="match status" value="1"/>
</dbReference>
<evidence type="ECO:0000256" key="1">
    <source>
        <dbReference type="ARBA" id="ARBA00022679"/>
    </source>
</evidence>
<proteinExistence type="predicted"/>
<feature type="domain" description="Glycosyl transferase family 1" evidence="2">
    <location>
        <begin position="231"/>
        <end position="377"/>
    </location>
</feature>